<feature type="domain" description="NlpC/P60" evidence="5">
    <location>
        <begin position="56"/>
        <end position="184"/>
    </location>
</feature>
<sequence length="202" mass="19910">MSAAVATEQAAAVLGGTTAGGALSGLAGTTGLAGLGGLAGAAGTTTTGPTSGPAQPGTGAALVESAKKYLGVPYVWGGESLAEGGLDCSGLVQLAFKDMGIDVPRVARQQMHIGTEVPSLAQAQPGDLIVTRGGGHIGIYLGDNKLLHAPRPGEQVEIREMFETDATIDTIRRVLPTGGPAQTAAGTVDVSRLAVELAAGGL</sequence>
<keyword evidence="7" id="KW-1185">Reference proteome</keyword>
<reference evidence="6 7" key="1">
    <citation type="submission" date="2019-10" db="EMBL/GenBank/DDBJ databases">
        <title>Georgenia wutianyii sp. nov. and Georgenia yuyongxinii sp. nov. isolated from plateau pika (Ochotona curzoniae) in the Qinghai-Tibet plateau of China.</title>
        <authorList>
            <person name="Tian Z."/>
        </authorList>
    </citation>
    <scope>NUCLEOTIDE SEQUENCE [LARGE SCALE GENOMIC DNA]</scope>
    <source>
        <strain evidence="6 7">JCM 19765</strain>
    </source>
</reference>
<comment type="caution">
    <text evidence="6">The sequence shown here is derived from an EMBL/GenBank/DDBJ whole genome shotgun (WGS) entry which is preliminary data.</text>
</comment>
<dbReference type="InterPro" id="IPR051794">
    <property type="entry name" value="PG_Endopeptidase_C40"/>
</dbReference>
<gene>
    <name evidence="6" type="ORF">GB881_19590</name>
</gene>
<dbReference type="GO" id="GO:0008234">
    <property type="term" value="F:cysteine-type peptidase activity"/>
    <property type="evidence" value="ECO:0007669"/>
    <property type="project" value="UniProtKB-KW"/>
</dbReference>
<protein>
    <submittedName>
        <fullName evidence="6">NlpC/P60 family protein</fullName>
    </submittedName>
</protein>
<dbReference type="PANTHER" id="PTHR47359">
    <property type="entry name" value="PEPTIDOGLYCAN DL-ENDOPEPTIDASE CWLO"/>
    <property type="match status" value="1"/>
</dbReference>
<dbReference type="PROSITE" id="PS51935">
    <property type="entry name" value="NLPC_P60"/>
    <property type="match status" value="1"/>
</dbReference>
<keyword evidence="4" id="KW-0788">Thiol protease</keyword>
<dbReference type="InterPro" id="IPR038765">
    <property type="entry name" value="Papain-like_cys_pep_sf"/>
</dbReference>
<evidence type="ECO:0000313" key="6">
    <source>
        <dbReference type="EMBL" id="MPV39205.1"/>
    </source>
</evidence>
<keyword evidence="3" id="KW-0378">Hydrolase</keyword>
<name>A0A6N7ERP1_9MICO</name>
<dbReference type="Proteomes" id="UP000437709">
    <property type="component" value="Unassembled WGS sequence"/>
</dbReference>
<dbReference type="Pfam" id="PF00877">
    <property type="entry name" value="NLPC_P60"/>
    <property type="match status" value="1"/>
</dbReference>
<evidence type="ECO:0000256" key="4">
    <source>
        <dbReference type="ARBA" id="ARBA00022807"/>
    </source>
</evidence>
<accession>A0A6N7ERP1</accession>
<dbReference type="AlphaFoldDB" id="A0A6N7ERP1"/>
<dbReference type="PANTHER" id="PTHR47359:SF3">
    <property type="entry name" value="NLP_P60 DOMAIN-CONTAINING PROTEIN-RELATED"/>
    <property type="match status" value="1"/>
</dbReference>
<evidence type="ECO:0000256" key="2">
    <source>
        <dbReference type="ARBA" id="ARBA00022670"/>
    </source>
</evidence>
<dbReference type="SUPFAM" id="SSF54001">
    <property type="entry name" value="Cysteine proteinases"/>
    <property type="match status" value="1"/>
</dbReference>
<proteinExistence type="inferred from homology"/>
<dbReference type="Gene3D" id="3.90.1720.10">
    <property type="entry name" value="endopeptidase domain like (from Nostoc punctiforme)"/>
    <property type="match status" value="1"/>
</dbReference>
<evidence type="ECO:0000256" key="3">
    <source>
        <dbReference type="ARBA" id="ARBA00022801"/>
    </source>
</evidence>
<dbReference type="InterPro" id="IPR000064">
    <property type="entry name" value="NLP_P60_dom"/>
</dbReference>
<keyword evidence="2" id="KW-0645">Protease</keyword>
<evidence type="ECO:0000259" key="5">
    <source>
        <dbReference type="PROSITE" id="PS51935"/>
    </source>
</evidence>
<organism evidence="6 7">
    <name type="scientific">Georgenia subflava</name>
    <dbReference type="NCBI Taxonomy" id="1622177"/>
    <lineage>
        <taxon>Bacteria</taxon>
        <taxon>Bacillati</taxon>
        <taxon>Actinomycetota</taxon>
        <taxon>Actinomycetes</taxon>
        <taxon>Micrococcales</taxon>
        <taxon>Bogoriellaceae</taxon>
        <taxon>Georgenia</taxon>
    </lineage>
</organism>
<comment type="similarity">
    <text evidence="1">Belongs to the peptidase C40 family.</text>
</comment>
<evidence type="ECO:0000313" key="7">
    <source>
        <dbReference type="Proteomes" id="UP000437709"/>
    </source>
</evidence>
<dbReference type="OrthoDB" id="9815778at2"/>
<evidence type="ECO:0000256" key="1">
    <source>
        <dbReference type="ARBA" id="ARBA00007074"/>
    </source>
</evidence>
<dbReference type="EMBL" id="WHPC01000204">
    <property type="protein sequence ID" value="MPV39205.1"/>
    <property type="molecule type" value="Genomic_DNA"/>
</dbReference>
<dbReference type="GO" id="GO:0006508">
    <property type="term" value="P:proteolysis"/>
    <property type="evidence" value="ECO:0007669"/>
    <property type="project" value="UniProtKB-KW"/>
</dbReference>